<dbReference type="PROSITE" id="PS50893">
    <property type="entry name" value="ABC_TRANSPORTER_2"/>
    <property type="match status" value="1"/>
</dbReference>
<gene>
    <name evidence="6" type="primary">btuD_197</name>
    <name evidence="6" type="ORF">SDC9_89670</name>
</gene>
<dbReference type="EMBL" id="VSSQ01009937">
    <property type="protein sequence ID" value="MPM42998.1"/>
    <property type="molecule type" value="Genomic_DNA"/>
</dbReference>
<accession>A0A644ZRI6</accession>
<dbReference type="SMART" id="SM00382">
    <property type="entry name" value="AAA"/>
    <property type="match status" value="1"/>
</dbReference>
<comment type="similarity">
    <text evidence="1">Belongs to the ABC transporter superfamily.</text>
</comment>
<proteinExistence type="inferred from homology"/>
<organism evidence="6">
    <name type="scientific">bioreactor metagenome</name>
    <dbReference type="NCBI Taxonomy" id="1076179"/>
    <lineage>
        <taxon>unclassified sequences</taxon>
        <taxon>metagenomes</taxon>
        <taxon>ecological metagenomes</taxon>
    </lineage>
</organism>
<dbReference type="GO" id="GO:0005524">
    <property type="term" value="F:ATP binding"/>
    <property type="evidence" value="ECO:0007669"/>
    <property type="project" value="UniProtKB-KW"/>
</dbReference>
<dbReference type="InterPro" id="IPR003593">
    <property type="entry name" value="AAA+_ATPase"/>
</dbReference>
<evidence type="ECO:0000259" key="5">
    <source>
        <dbReference type="PROSITE" id="PS50893"/>
    </source>
</evidence>
<protein>
    <submittedName>
        <fullName evidence="6">Vitamin B12 import ATP-binding protein BtuD</fullName>
    </submittedName>
</protein>
<dbReference type="InterPro" id="IPR027417">
    <property type="entry name" value="P-loop_NTPase"/>
</dbReference>
<keyword evidence="3" id="KW-0547">Nucleotide-binding</keyword>
<dbReference type="AlphaFoldDB" id="A0A644ZRI6"/>
<dbReference type="PANTHER" id="PTHR42711:SF5">
    <property type="entry name" value="ABC TRANSPORTER ATP-BINDING PROTEIN NATA"/>
    <property type="match status" value="1"/>
</dbReference>
<feature type="domain" description="ABC transporter" evidence="5">
    <location>
        <begin position="5"/>
        <end position="230"/>
    </location>
</feature>
<dbReference type="Pfam" id="PF00005">
    <property type="entry name" value="ABC_tran"/>
    <property type="match status" value="1"/>
</dbReference>
<evidence type="ECO:0000256" key="1">
    <source>
        <dbReference type="ARBA" id="ARBA00005417"/>
    </source>
</evidence>
<evidence type="ECO:0000256" key="3">
    <source>
        <dbReference type="ARBA" id="ARBA00022741"/>
    </source>
</evidence>
<dbReference type="InterPro" id="IPR050763">
    <property type="entry name" value="ABC_transporter_ATP-binding"/>
</dbReference>
<dbReference type="Gene3D" id="3.40.50.300">
    <property type="entry name" value="P-loop containing nucleotide triphosphate hydrolases"/>
    <property type="match status" value="1"/>
</dbReference>
<comment type="caution">
    <text evidence="6">The sequence shown here is derived from an EMBL/GenBank/DDBJ whole genome shotgun (WGS) entry which is preliminary data.</text>
</comment>
<dbReference type="InterPro" id="IPR003439">
    <property type="entry name" value="ABC_transporter-like_ATP-bd"/>
</dbReference>
<name>A0A644ZRI6_9ZZZZ</name>
<evidence type="ECO:0000313" key="6">
    <source>
        <dbReference type="EMBL" id="MPM42998.1"/>
    </source>
</evidence>
<sequence length="291" mass="32205">MISVIQVDHLQKNYGEHIGIRDVTFSAEEGEILGFVGPNGAGKSTTIRTLMGFIFASGGTASIDGLDCGKNSKEIKAFTGYVPSEVRLYGNMRVKELLGYNNSFYGNSVLQETSRLCQLFEVDTSKRFRELSTGNKKKVSIVCALCAKPKAVILDEPTSGLDPLMRKALFEELRQMVADGMTVLLSSHDLAEVEEYCDRVAFIRDGTIIAVSNLKESVKPRKIIRITGGNTVLPEGLELLRQEQDHRVLRTDADGKNLLAALSSLAPDDFTVENERMEERFWDLYGKGEKA</sequence>
<dbReference type="CDD" id="cd03230">
    <property type="entry name" value="ABC_DR_subfamily_A"/>
    <property type="match status" value="1"/>
</dbReference>
<dbReference type="SUPFAM" id="SSF52540">
    <property type="entry name" value="P-loop containing nucleoside triphosphate hydrolases"/>
    <property type="match status" value="1"/>
</dbReference>
<keyword evidence="4 6" id="KW-0067">ATP-binding</keyword>
<dbReference type="GO" id="GO:0016887">
    <property type="term" value="F:ATP hydrolysis activity"/>
    <property type="evidence" value="ECO:0007669"/>
    <property type="project" value="InterPro"/>
</dbReference>
<reference evidence="6" key="1">
    <citation type="submission" date="2019-08" db="EMBL/GenBank/DDBJ databases">
        <authorList>
            <person name="Kucharzyk K."/>
            <person name="Murdoch R.W."/>
            <person name="Higgins S."/>
            <person name="Loffler F."/>
        </authorList>
    </citation>
    <scope>NUCLEOTIDE SEQUENCE</scope>
</reference>
<evidence type="ECO:0000256" key="4">
    <source>
        <dbReference type="ARBA" id="ARBA00022840"/>
    </source>
</evidence>
<dbReference type="PANTHER" id="PTHR42711">
    <property type="entry name" value="ABC TRANSPORTER ATP-BINDING PROTEIN"/>
    <property type="match status" value="1"/>
</dbReference>
<evidence type="ECO:0000256" key="2">
    <source>
        <dbReference type="ARBA" id="ARBA00022448"/>
    </source>
</evidence>
<keyword evidence="2" id="KW-0813">Transport</keyword>